<dbReference type="OrthoDB" id="323463at2"/>
<dbReference type="InterPro" id="IPR041698">
    <property type="entry name" value="Methyltransf_25"/>
</dbReference>
<dbReference type="PANTHER" id="PTHR43667">
    <property type="entry name" value="CYCLOPROPANE-FATTY-ACYL-PHOSPHOLIPID SYNTHASE"/>
    <property type="match status" value="1"/>
</dbReference>
<dbReference type="InterPro" id="IPR048976">
    <property type="entry name" value="WHD_PKMT"/>
</dbReference>
<dbReference type="Pfam" id="PF10119">
    <property type="entry name" value="MethyTransf_Reg"/>
    <property type="match status" value="1"/>
</dbReference>
<dbReference type="EMBL" id="AP014633">
    <property type="protein sequence ID" value="BAP54952.1"/>
    <property type="molecule type" value="Genomic_DNA"/>
</dbReference>
<dbReference type="InterPro" id="IPR018773">
    <property type="entry name" value="MeTrfase_reg_dom_prd"/>
</dbReference>
<name>A0A090AHX4_9GAMM</name>
<dbReference type="AlphaFoldDB" id="A0A090AHX4"/>
<reference evidence="4 5" key="1">
    <citation type="journal article" date="2014" name="ISME J.">
        <title>Ecophysiology of Thioploca ingrica as revealed by the complete genome sequence supplemented with proteomic evidence.</title>
        <authorList>
            <person name="Kojima H."/>
            <person name="Ogura Y."/>
            <person name="Yamamoto N."/>
            <person name="Togashi T."/>
            <person name="Mori H."/>
            <person name="Watanabe T."/>
            <person name="Nemoto F."/>
            <person name="Kurokawa K."/>
            <person name="Hayashi T."/>
            <person name="Fukui M."/>
        </authorList>
    </citation>
    <scope>NUCLEOTIDE SEQUENCE [LARGE SCALE GENOMIC DNA]</scope>
</reference>
<evidence type="ECO:0000259" key="3">
    <source>
        <dbReference type="Pfam" id="PF21782"/>
    </source>
</evidence>
<feature type="domain" description="Methyltransferase regulatory" evidence="1">
    <location>
        <begin position="213"/>
        <end position="291"/>
    </location>
</feature>
<proteinExistence type="predicted"/>
<feature type="domain" description="PKMT C-terminal winged helix" evidence="3">
    <location>
        <begin position="435"/>
        <end position="534"/>
    </location>
</feature>
<evidence type="ECO:0000259" key="1">
    <source>
        <dbReference type="Pfam" id="PF10119"/>
    </source>
</evidence>
<dbReference type="STRING" id="40754.THII_0655"/>
<dbReference type="InterPro" id="IPR050723">
    <property type="entry name" value="CFA/CMAS"/>
</dbReference>
<dbReference type="Pfam" id="PF13649">
    <property type="entry name" value="Methyltransf_25"/>
    <property type="match status" value="1"/>
</dbReference>
<dbReference type="PANTHER" id="PTHR43667:SF2">
    <property type="entry name" value="FATTY ACID C-METHYL TRANSFERASE"/>
    <property type="match status" value="1"/>
</dbReference>
<evidence type="ECO:0000259" key="2">
    <source>
        <dbReference type="Pfam" id="PF13649"/>
    </source>
</evidence>
<dbReference type="Proteomes" id="UP000031623">
    <property type="component" value="Chromosome"/>
</dbReference>
<evidence type="ECO:0000313" key="5">
    <source>
        <dbReference type="Proteomes" id="UP000031623"/>
    </source>
</evidence>
<dbReference type="InterPro" id="IPR029063">
    <property type="entry name" value="SAM-dependent_MTases_sf"/>
</dbReference>
<evidence type="ECO:0008006" key="6">
    <source>
        <dbReference type="Google" id="ProtNLM"/>
    </source>
</evidence>
<feature type="domain" description="Methyltransferase" evidence="2">
    <location>
        <begin position="43"/>
        <end position="140"/>
    </location>
</feature>
<sequence length="538" mass="61939">MNNNDYDEIPYTKHIYKQTQPDNLATIAALFGMQPPPVATCRVLELGCASGINLLAMAQAIPQGEFWGIDLSVQQIQEGQANIQQLGLHNITLKQMDIMAMDSDFGQFDYIIVHGVYSWVSPTVRAKILQVCHHQLHPQGVAYVSYNVYPGWHVDTMLRKMVLYHVQQLEKPQEKLAAAKTLLHFLIESIKHKYDTYSLALKKELIRINQLEENYFFHEYLEKYNEAVFFHEFIEQAHQAGLQYLADTKTLFTAIAAFIPQTEILSLNLIEKEQYFDFLHNNSFRETLLCHQAVTLNRDLVPDKINNFYIAAPLKLTTGHLLNNSLNSLETTAKLEPNLSEQFETLSGRMVLSVSSPLLKVICFYLGEIWPQSISFEDLLRRVYELLIKIDKNRYQAILAPPHIQEVKTMLLEFYLKDIVELSSYPPQFTLPISERPLASPIARLQSQRGNQVTNLRYEVFKLNLATRAILKHLDGTHDRNFLVEIMKKNIVEEKLLLYQGEERKALTEIEPSELDSHLSHQIAEILQDLAKKAYLLA</sequence>
<dbReference type="HOGENOM" id="CLU_037603_1_1_6"/>
<dbReference type="KEGG" id="tig:THII_0655"/>
<dbReference type="SUPFAM" id="SSF53335">
    <property type="entry name" value="S-adenosyl-L-methionine-dependent methyltransferases"/>
    <property type="match status" value="1"/>
</dbReference>
<dbReference type="Gene3D" id="3.40.50.150">
    <property type="entry name" value="Vaccinia Virus protein VP39"/>
    <property type="match status" value="1"/>
</dbReference>
<dbReference type="Pfam" id="PF21782">
    <property type="entry name" value="WHD_PKMT"/>
    <property type="match status" value="1"/>
</dbReference>
<protein>
    <recommendedName>
        <fullName evidence="6">Methyltransferase</fullName>
    </recommendedName>
</protein>
<dbReference type="CDD" id="cd02440">
    <property type="entry name" value="AdoMet_MTases"/>
    <property type="match status" value="1"/>
</dbReference>
<evidence type="ECO:0000313" key="4">
    <source>
        <dbReference type="EMBL" id="BAP54952.1"/>
    </source>
</evidence>
<accession>A0A090AHX4</accession>
<organism evidence="4 5">
    <name type="scientific">Thioploca ingrica</name>
    <dbReference type="NCBI Taxonomy" id="40754"/>
    <lineage>
        <taxon>Bacteria</taxon>
        <taxon>Pseudomonadati</taxon>
        <taxon>Pseudomonadota</taxon>
        <taxon>Gammaproteobacteria</taxon>
        <taxon>Thiotrichales</taxon>
        <taxon>Thiotrichaceae</taxon>
        <taxon>Thioploca</taxon>
    </lineage>
</organism>
<gene>
    <name evidence="4" type="ORF">THII_0655</name>
</gene>
<keyword evidence="5" id="KW-1185">Reference proteome</keyword>